<evidence type="ECO:0000259" key="6">
    <source>
        <dbReference type="PROSITE" id="PS50199"/>
    </source>
</evidence>
<dbReference type="GO" id="GO:0008270">
    <property type="term" value="F:zinc ion binding"/>
    <property type="evidence" value="ECO:0007669"/>
    <property type="project" value="UniProtKB-KW"/>
</dbReference>
<dbReference type="InParanoid" id="A0A078AMQ6"/>
<evidence type="ECO:0000256" key="1">
    <source>
        <dbReference type="ARBA" id="ARBA00022723"/>
    </source>
</evidence>
<feature type="domain" description="RanBP2-type" evidence="6">
    <location>
        <begin position="32"/>
        <end position="61"/>
    </location>
</feature>
<reference evidence="7 8" key="1">
    <citation type="submission" date="2014-06" db="EMBL/GenBank/DDBJ databases">
        <authorList>
            <person name="Swart Estienne"/>
        </authorList>
    </citation>
    <scope>NUCLEOTIDE SEQUENCE [LARGE SCALE GENOMIC DNA]</scope>
    <source>
        <strain evidence="7 8">130c</strain>
    </source>
</reference>
<evidence type="ECO:0000313" key="8">
    <source>
        <dbReference type="Proteomes" id="UP000039865"/>
    </source>
</evidence>
<evidence type="ECO:0000256" key="2">
    <source>
        <dbReference type="ARBA" id="ARBA00022771"/>
    </source>
</evidence>
<dbReference type="PROSITE" id="PS01358">
    <property type="entry name" value="ZF_RANBP2_1"/>
    <property type="match status" value="1"/>
</dbReference>
<dbReference type="SUPFAM" id="SSF90209">
    <property type="entry name" value="Ran binding protein zinc finger-like"/>
    <property type="match status" value="1"/>
</dbReference>
<feature type="compositionally biased region" description="Polar residues" evidence="5">
    <location>
        <begin position="97"/>
        <end position="126"/>
    </location>
</feature>
<keyword evidence="2 4" id="KW-0863">Zinc-finger</keyword>
<evidence type="ECO:0000313" key="7">
    <source>
        <dbReference type="EMBL" id="CDW82662.1"/>
    </source>
</evidence>
<evidence type="ECO:0000256" key="3">
    <source>
        <dbReference type="ARBA" id="ARBA00022833"/>
    </source>
</evidence>
<feature type="region of interest" description="Disordered" evidence="5">
    <location>
        <begin position="64"/>
        <end position="129"/>
    </location>
</feature>
<evidence type="ECO:0000256" key="5">
    <source>
        <dbReference type="SAM" id="MobiDB-lite"/>
    </source>
</evidence>
<keyword evidence="3" id="KW-0862">Zinc</keyword>
<dbReference type="InterPro" id="IPR001876">
    <property type="entry name" value="Znf_RanBP2"/>
</dbReference>
<dbReference type="Proteomes" id="UP000039865">
    <property type="component" value="Unassembled WGS sequence"/>
</dbReference>
<evidence type="ECO:0000256" key="4">
    <source>
        <dbReference type="PROSITE-ProRule" id="PRU00322"/>
    </source>
</evidence>
<dbReference type="EMBL" id="CCKQ01011122">
    <property type="protein sequence ID" value="CDW82662.1"/>
    <property type="molecule type" value="Genomic_DNA"/>
</dbReference>
<dbReference type="AlphaFoldDB" id="A0A078AMQ6"/>
<organism evidence="7 8">
    <name type="scientific">Stylonychia lemnae</name>
    <name type="common">Ciliate</name>
    <dbReference type="NCBI Taxonomy" id="5949"/>
    <lineage>
        <taxon>Eukaryota</taxon>
        <taxon>Sar</taxon>
        <taxon>Alveolata</taxon>
        <taxon>Ciliophora</taxon>
        <taxon>Intramacronucleata</taxon>
        <taxon>Spirotrichea</taxon>
        <taxon>Stichotrichia</taxon>
        <taxon>Sporadotrichida</taxon>
        <taxon>Oxytrichidae</taxon>
        <taxon>Stylonychinae</taxon>
        <taxon>Stylonychia</taxon>
    </lineage>
</organism>
<protein>
    <recommendedName>
        <fullName evidence="6">RanBP2-type domain-containing protein</fullName>
    </recommendedName>
</protein>
<sequence length="217" mass="24393">MKGQPAHKEEVKQPKLAMVGVGKKIGTSNVKVQGDWRCATCKFSNTSDKESCGMCREAKKVLKEPKVIGGSNPPRIPGHRTQNKNNNQYEEQKVQKPQLQPFSGNNVQTLNGPQKSQQNRGGSMQPGQARIMTLNQLNQDTMAGDLGKPKQQRFHKESTIEMLQKIAKNSDNLDQMPCVKGAQDLKKLKDRQFVQNTREPAKFNMETFVREYGDVPK</sequence>
<keyword evidence="1" id="KW-0479">Metal-binding</keyword>
<accession>A0A078AMQ6</accession>
<gene>
    <name evidence="7" type="primary">Contig7505.g378</name>
    <name evidence="7" type="ORF">STYLEM_11695</name>
</gene>
<name>A0A078AMQ6_STYLE</name>
<proteinExistence type="predicted"/>
<keyword evidence="8" id="KW-1185">Reference proteome</keyword>
<dbReference type="PROSITE" id="PS50199">
    <property type="entry name" value="ZF_RANBP2_2"/>
    <property type="match status" value="1"/>
</dbReference>
<dbReference type="InterPro" id="IPR036443">
    <property type="entry name" value="Znf_RanBP2_sf"/>
</dbReference>